<comment type="caution">
    <text evidence="1">The sequence shown here is derived from an EMBL/GenBank/DDBJ whole genome shotgun (WGS) entry which is preliminary data.</text>
</comment>
<dbReference type="RefSeq" id="WP_106390443.1">
    <property type="nucleotide sequence ID" value="NZ_PVNK01000056.1"/>
</dbReference>
<evidence type="ECO:0000313" key="2">
    <source>
        <dbReference type="Proteomes" id="UP000237968"/>
    </source>
</evidence>
<sequence>MKLAALESRVEEIVSELAQFHGYRTVWLSERGKLVHAEPEDMLEDRGFRYVATLFQPSREELTAAALEVVPVELDEPLRPAMASWDTPLPSLDGNLVAAL</sequence>
<gene>
    <name evidence="1" type="ORF">ENSA5_10160</name>
</gene>
<dbReference type="OrthoDB" id="5518624at2"/>
<dbReference type="Proteomes" id="UP000237968">
    <property type="component" value="Unassembled WGS sequence"/>
</dbReference>
<evidence type="ECO:0000313" key="1">
    <source>
        <dbReference type="EMBL" id="PRQ04178.1"/>
    </source>
</evidence>
<protein>
    <submittedName>
        <fullName evidence="1">Uncharacterized protein</fullName>
    </submittedName>
</protein>
<organism evidence="1 2">
    <name type="scientific">Enhygromyxa salina</name>
    <dbReference type="NCBI Taxonomy" id="215803"/>
    <lineage>
        <taxon>Bacteria</taxon>
        <taxon>Pseudomonadati</taxon>
        <taxon>Myxococcota</taxon>
        <taxon>Polyangia</taxon>
        <taxon>Nannocystales</taxon>
        <taxon>Nannocystaceae</taxon>
        <taxon>Enhygromyxa</taxon>
    </lineage>
</organism>
<accession>A0A2S9YGE9</accession>
<proteinExistence type="predicted"/>
<reference evidence="1 2" key="1">
    <citation type="submission" date="2018-03" db="EMBL/GenBank/DDBJ databases">
        <title>Draft Genome Sequences of the Obligatory Marine Myxobacteria Enhygromyxa salina SWB005.</title>
        <authorList>
            <person name="Poehlein A."/>
            <person name="Moghaddam J.A."/>
            <person name="Harms H."/>
            <person name="Alanjari M."/>
            <person name="Koenig G.M."/>
            <person name="Daniel R."/>
            <person name="Schaeberle T.F."/>
        </authorList>
    </citation>
    <scope>NUCLEOTIDE SEQUENCE [LARGE SCALE GENOMIC DNA]</scope>
    <source>
        <strain evidence="1 2">SWB005</strain>
    </source>
</reference>
<dbReference type="AlphaFoldDB" id="A0A2S9YGE9"/>
<dbReference type="EMBL" id="PVNK01000056">
    <property type="protein sequence ID" value="PRQ04178.1"/>
    <property type="molecule type" value="Genomic_DNA"/>
</dbReference>
<name>A0A2S9YGE9_9BACT</name>
<keyword evidence="2" id="KW-1185">Reference proteome</keyword>